<comment type="caution">
    <text evidence="1">The sequence shown here is derived from an EMBL/GenBank/DDBJ whole genome shotgun (WGS) entry which is preliminary data.</text>
</comment>
<organism evidence="1 2">
    <name type="scientific">Capnocytophaga periodontitidis</name>
    <dbReference type="NCBI Taxonomy" id="2795027"/>
    <lineage>
        <taxon>Bacteria</taxon>
        <taxon>Pseudomonadati</taxon>
        <taxon>Bacteroidota</taxon>
        <taxon>Flavobacteriia</taxon>
        <taxon>Flavobacteriales</taxon>
        <taxon>Flavobacteriaceae</taxon>
        <taxon>Capnocytophaga</taxon>
    </lineage>
</organism>
<protein>
    <submittedName>
        <fullName evidence="1">Uncharacterized protein</fullName>
    </submittedName>
</protein>
<sequence length="114" mass="13237">MITTDLLFSPSNPDYALITNISKVPNVPYCYRAIMLENKLSQELIHLCEEYHQCIETFSPILADIAEEKIAAFQLCLKENATKIFDLKIESNEIIFYTKYRCAEGFLDDYRSKL</sequence>
<dbReference type="RefSeq" id="WP_198466775.1">
    <property type="nucleotide sequence ID" value="NZ_JAEFDC010000006.1"/>
</dbReference>
<dbReference type="EMBL" id="JAEFDC010000006">
    <property type="protein sequence ID" value="MBI1647137.1"/>
    <property type="molecule type" value="Genomic_DNA"/>
</dbReference>
<accession>A0ABS0SNL6</accession>
<keyword evidence="2" id="KW-1185">Reference proteome</keyword>
<evidence type="ECO:0000313" key="1">
    <source>
        <dbReference type="EMBL" id="MBI1647137.1"/>
    </source>
</evidence>
<evidence type="ECO:0000313" key="2">
    <source>
        <dbReference type="Proteomes" id="UP000641139"/>
    </source>
</evidence>
<name>A0ABS0SNL6_9FLAO</name>
<gene>
    <name evidence="1" type="ORF">I7X30_08720</name>
</gene>
<dbReference type="Proteomes" id="UP000641139">
    <property type="component" value="Unassembled WGS sequence"/>
</dbReference>
<proteinExistence type="predicted"/>
<reference evidence="1 2" key="1">
    <citation type="journal article" date="2021" name="Int. J. Syst. Evol. Microbiol.">
        <title>Capnocytophaga periodontitidis sp. nov., isolated from subgingival plaque of periodontitis patient.</title>
        <authorList>
            <person name="Zhang Y."/>
            <person name="Qiao D."/>
            <person name="Shi W."/>
            <person name="Wu D."/>
            <person name="Cai M."/>
        </authorList>
    </citation>
    <scope>NUCLEOTIDE SEQUENCE [LARGE SCALE GENOMIC DNA]</scope>
    <source>
        <strain evidence="1 2">051621</strain>
    </source>
</reference>